<feature type="transmembrane region" description="Helical" evidence="1">
    <location>
        <begin position="61"/>
        <end position="84"/>
    </location>
</feature>
<feature type="transmembrane region" description="Helical" evidence="1">
    <location>
        <begin position="96"/>
        <end position="116"/>
    </location>
</feature>
<name>A0ABS1HHK0_9BACT</name>
<reference evidence="3 4" key="1">
    <citation type="submission" date="2021-01" db="EMBL/GenBank/DDBJ databases">
        <title>Carboxyliciviraga sp.nov., isolated from coastal sediments.</title>
        <authorList>
            <person name="Lu D."/>
            <person name="Zhang T."/>
        </authorList>
    </citation>
    <scope>NUCLEOTIDE SEQUENCE [LARGE SCALE GENOMIC DNA]</scope>
    <source>
        <strain evidence="3 4">N1Y132</strain>
    </source>
</reference>
<dbReference type="Pfam" id="PF02517">
    <property type="entry name" value="Rce1-like"/>
    <property type="match status" value="1"/>
</dbReference>
<keyword evidence="3" id="KW-0482">Metalloprotease</keyword>
<keyword evidence="4" id="KW-1185">Reference proteome</keyword>
<evidence type="ECO:0000313" key="3">
    <source>
        <dbReference type="EMBL" id="MBK3517137.1"/>
    </source>
</evidence>
<keyword evidence="3" id="KW-0645">Protease</keyword>
<accession>A0ABS1HHK0</accession>
<keyword evidence="1" id="KW-0812">Transmembrane</keyword>
<feature type="transmembrane region" description="Helical" evidence="1">
    <location>
        <begin position="136"/>
        <end position="158"/>
    </location>
</feature>
<feature type="transmembrane region" description="Helical" evidence="1">
    <location>
        <begin position="252"/>
        <end position="272"/>
    </location>
</feature>
<feature type="transmembrane region" description="Helical" evidence="1">
    <location>
        <begin position="229"/>
        <end position="247"/>
    </location>
</feature>
<feature type="transmembrane region" description="Helical" evidence="1">
    <location>
        <begin position="178"/>
        <end position="200"/>
    </location>
</feature>
<organism evidence="3 4">
    <name type="scientific">Carboxylicivirga marina</name>
    <dbReference type="NCBI Taxonomy" id="2800988"/>
    <lineage>
        <taxon>Bacteria</taxon>
        <taxon>Pseudomonadati</taxon>
        <taxon>Bacteroidota</taxon>
        <taxon>Bacteroidia</taxon>
        <taxon>Marinilabiliales</taxon>
        <taxon>Marinilabiliaceae</taxon>
        <taxon>Carboxylicivirga</taxon>
    </lineage>
</organism>
<dbReference type="InterPro" id="IPR003675">
    <property type="entry name" value="Rce1/LyrA-like_dom"/>
</dbReference>
<keyword evidence="3" id="KW-0378">Hydrolase</keyword>
<keyword evidence="1" id="KW-0472">Membrane</keyword>
<sequence>MINEPGLKLQDKTDKELEHLSKELDYYFGEEKQQIIEEVKRRNSLKAKKVKQEKSVYHSKLELIIVLFLGFAFIIYNSTIAILYDYTSDEILVSNNGNYILTLYQIITLAIIGVYLKYRGWKLSDFNLGFKFRMILIAILLFYFTNLLINISSGITGFVNPELFNPGNNPEYTLNANWISLSMILVINSIYEESLLIGYLFKRLEKLNPIVVICFSMLIRLSFHTYQGWLMLFTIIPMALVYGIYYWKFKRLWPLIIAHGIHNLLVFLSLQYQWHEKLQSLNDAL</sequence>
<protein>
    <submittedName>
        <fullName evidence="3">CPBP family intramembrane metalloprotease</fullName>
    </submittedName>
</protein>
<evidence type="ECO:0000259" key="2">
    <source>
        <dbReference type="Pfam" id="PF02517"/>
    </source>
</evidence>
<gene>
    <name evidence="3" type="ORF">JIV24_07260</name>
</gene>
<feature type="transmembrane region" description="Helical" evidence="1">
    <location>
        <begin position="207"/>
        <end position="223"/>
    </location>
</feature>
<dbReference type="RefSeq" id="WP_200464366.1">
    <property type="nucleotide sequence ID" value="NZ_JAENRR010000012.1"/>
</dbReference>
<dbReference type="GO" id="GO:0008237">
    <property type="term" value="F:metallopeptidase activity"/>
    <property type="evidence" value="ECO:0007669"/>
    <property type="project" value="UniProtKB-KW"/>
</dbReference>
<keyword evidence="1" id="KW-1133">Transmembrane helix</keyword>
<comment type="caution">
    <text evidence="3">The sequence shown here is derived from an EMBL/GenBank/DDBJ whole genome shotgun (WGS) entry which is preliminary data.</text>
</comment>
<evidence type="ECO:0000313" key="4">
    <source>
        <dbReference type="Proteomes" id="UP000605676"/>
    </source>
</evidence>
<evidence type="ECO:0000256" key="1">
    <source>
        <dbReference type="SAM" id="Phobius"/>
    </source>
</evidence>
<feature type="domain" description="CAAX prenyl protease 2/Lysostaphin resistance protein A-like" evidence="2">
    <location>
        <begin position="178"/>
        <end position="265"/>
    </location>
</feature>
<proteinExistence type="predicted"/>
<dbReference type="EMBL" id="JAENRR010000012">
    <property type="protein sequence ID" value="MBK3517137.1"/>
    <property type="molecule type" value="Genomic_DNA"/>
</dbReference>
<dbReference type="Proteomes" id="UP000605676">
    <property type="component" value="Unassembled WGS sequence"/>
</dbReference>